<gene>
    <name evidence="2" type="ORF">SDC9_22239</name>
</gene>
<evidence type="ECO:0000313" key="2">
    <source>
        <dbReference type="EMBL" id="MPL76394.1"/>
    </source>
</evidence>
<evidence type="ECO:0000256" key="1">
    <source>
        <dbReference type="SAM" id="Phobius"/>
    </source>
</evidence>
<feature type="transmembrane region" description="Helical" evidence="1">
    <location>
        <begin position="53"/>
        <end position="71"/>
    </location>
</feature>
<dbReference type="AlphaFoldDB" id="A0A644UBT2"/>
<keyword evidence="1" id="KW-1133">Transmembrane helix</keyword>
<keyword evidence="1" id="KW-0812">Transmembrane</keyword>
<sequence>MEKTLKAICHICFGITMPAFMILGTILVLVQLMCCFTGNGHLSVYISKLLRPWATGAAGVVVFAAFFDSYLKLEK</sequence>
<keyword evidence="1" id="KW-0472">Membrane</keyword>
<comment type="caution">
    <text evidence="2">The sequence shown here is derived from an EMBL/GenBank/DDBJ whole genome shotgun (WGS) entry which is preliminary data.</text>
</comment>
<name>A0A644UBT2_9ZZZZ</name>
<reference evidence="2" key="1">
    <citation type="submission" date="2019-08" db="EMBL/GenBank/DDBJ databases">
        <authorList>
            <person name="Kucharzyk K."/>
            <person name="Murdoch R.W."/>
            <person name="Higgins S."/>
            <person name="Loffler F."/>
        </authorList>
    </citation>
    <scope>NUCLEOTIDE SEQUENCE</scope>
</reference>
<dbReference type="EMBL" id="VSSQ01000097">
    <property type="protein sequence ID" value="MPL76394.1"/>
    <property type="molecule type" value="Genomic_DNA"/>
</dbReference>
<organism evidence="2">
    <name type="scientific">bioreactor metagenome</name>
    <dbReference type="NCBI Taxonomy" id="1076179"/>
    <lineage>
        <taxon>unclassified sequences</taxon>
        <taxon>metagenomes</taxon>
        <taxon>ecological metagenomes</taxon>
    </lineage>
</organism>
<feature type="transmembrane region" description="Helical" evidence="1">
    <location>
        <begin position="7"/>
        <end position="33"/>
    </location>
</feature>
<proteinExistence type="predicted"/>
<protein>
    <submittedName>
        <fullName evidence="2">Uncharacterized protein</fullName>
    </submittedName>
</protein>
<accession>A0A644UBT2</accession>